<comment type="caution">
    <text evidence="1">The sequence shown here is derived from an EMBL/GenBank/DDBJ whole genome shotgun (WGS) entry which is preliminary data.</text>
</comment>
<dbReference type="Proteomes" id="UP001234178">
    <property type="component" value="Unassembled WGS sequence"/>
</dbReference>
<evidence type="ECO:0000313" key="2">
    <source>
        <dbReference type="Proteomes" id="UP001234178"/>
    </source>
</evidence>
<accession>A0ABR0AWA8</accession>
<dbReference type="EMBL" id="JAOYFB010000039">
    <property type="protein sequence ID" value="KAK4029413.1"/>
    <property type="molecule type" value="Genomic_DNA"/>
</dbReference>
<sequence>MGLGTGGPHQSETLLPRLWDAFELQGGALRDSTPPFVRITADAAVTIPLIIFFGQYVVGKMNNGPA</sequence>
<organism evidence="1 2">
    <name type="scientific">Daphnia magna</name>
    <dbReference type="NCBI Taxonomy" id="35525"/>
    <lineage>
        <taxon>Eukaryota</taxon>
        <taxon>Metazoa</taxon>
        <taxon>Ecdysozoa</taxon>
        <taxon>Arthropoda</taxon>
        <taxon>Crustacea</taxon>
        <taxon>Branchiopoda</taxon>
        <taxon>Diplostraca</taxon>
        <taxon>Cladocera</taxon>
        <taxon>Anomopoda</taxon>
        <taxon>Daphniidae</taxon>
        <taxon>Daphnia</taxon>
    </lineage>
</organism>
<gene>
    <name evidence="1" type="ORF">OUZ56_022405</name>
</gene>
<evidence type="ECO:0000313" key="1">
    <source>
        <dbReference type="EMBL" id="KAK4029413.1"/>
    </source>
</evidence>
<keyword evidence="2" id="KW-1185">Reference proteome</keyword>
<name>A0ABR0AWA8_9CRUS</name>
<protein>
    <submittedName>
        <fullName evidence="1">Uncharacterized protein</fullName>
    </submittedName>
</protein>
<proteinExistence type="predicted"/>
<reference evidence="1 2" key="1">
    <citation type="journal article" date="2023" name="Nucleic Acids Res.">
        <title>The hologenome of Daphnia magna reveals possible DNA methylation and microbiome-mediated evolution of the host genome.</title>
        <authorList>
            <person name="Chaturvedi A."/>
            <person name="Li X."/>
            <person name="Dhandapani V."/>
            <person name="Marshall H."/>
            <person name="Kissane S."/>
            <person name="Cuenca-Cambronero M."/>
            <person name="Asole G."/>
            <person name="Calvet F."/>
            <person name="Ruiz-Romero M."/>
            <person name="Marangio P."/>
            <person name="Guigo R."/>
            <person name="Rago D."/>
            <person name="Mirbahai L."/>
            <person name="Eastwood N."/>
            <person name="Colbourne J.K."/>
            <person name="Zhou J."/>
            <person name="Mallon E."/>
            <person name="Orsini L."/>
        </authorList>
    </citation>
    <scope>NUCLEOTIDE SEQUENCE [LARGE SCALE GENOMIC DNA]</scope>
    <source>
        <strain evidence="1">LRV0_1</strain>
    </source>
</reference>